<accession>N1SAU2</accession>
<dbReference type="PANTHER" id="PTHR37285">
    <property type="entry name" value="SPORE WALL MATURATION PROTEIN DIT1"/>
    <property type="match status" value="1"/>
</dbReference>
<evidence type="ECO:0000259" key="2">
    <source>
        <dbReference type="Pfam" id="PF02668"/>
    </source>
</evidence>
<reference evidence="4" key="1">
    <citation type="submission" date="2012-09" db="EMBL/GenBank/DDBJ databases">
        <title>Genome sequencing and comparative transcriptomics of race 1 and race 4 of banana pathogen: Fusarium oxysporum f. sp. cubense.</title>
        <authorList>
            <person name="Fang X."/>
            <person name="Huang J."/>
        </authorList>
    </citation>
    <scope>NUCLEOTIDE SEQUENCE [LARGE SCALE GENOMIC DNA]</scope>
    <source>
        <strain evidence="4">race 4</strain>
    </source>
</reference>
<dbReference type="PANTHER" id="PTHR37285:SF5">
    <property type="entry name" value="SPORE WALL MATURATION PROTEIN DIT1"/>
    <property type="match status" value="1"/>
</dbReference>
<dbReference type="Proteomes" id="UP000016929">
    <property type="component" value="Unassembled WGS sequence"/>
</dbReference>
<dbReference type="EMBL" id="KB726267">
    <property type="protein sequence ID" value="EMT72550.1"/>
    <property type="molecule type" value="Genomic_DNA"/>
</dbReference>
<dbReference type="GO" id="GO:0016491">
    <property type="term" value="F:oxidoreductase activity"/>
    <property type="evidence" value="ECO:0007669"/>
    <property type="project" value="UniProtKB-KW"/>
</dbReference>
<dbReference type="InterPro" id="IPR042098">
    <property type="entry name" value="TauD-like_sf"/>
</dbReference>
<reference evidence="4" key="2">
    <citation type="journal article" date="2014" name="PLoS ONE">
        <title>Genome and Transcriptome Analysis of the Fungal Pathogen Fusarium oxysporum f. sp. cubense Causing Banana Vascular Wilt Disease.</title>
        <authorList>
            <person name="Guo L."/>
            <person name="Han L."/>
            <person name="Yang L."/>
            <person name="Zeng H."/>
            <person name="Fan D."/>
            <person name="Zhu Y."/>
            <person name="Feng Y."/>
            <person name="Wang G."/>
            <person name="Peng C."/>
            <person name="Jiang X."/>
            <person name="Zhou D."/>
            <person name="Ni P."/>
            <person name="Liang C."/>
            <person name="Liu L."/>
            <person name="Wang J."/>
            <person name="Mao C."/>
            <person name="Fang X."/>
            <person name="Peng M."/>
            <person name="Huang J."/>
        </authorList>
    </citation>
    <scope>NUCLEOTIDE SEQUENCE [LARGE SCALE GENOMIC DNA]</scope>
    <source>
        <strain evidence="4">race 4</strain>
    </source>
</reference>
<feature type="domain" description="TauD/TfdA-like" evidence="2">
    <location>
        <begin position="264"/>
        <end position="498"/>
    </location>
</feature>
<dbReference type="HOGENOM" id="CLU_015940_0_0_1"/>
<sequence>MKQDDNLYSHSDESTLKFIALIYTHVKAGKPVPMCLPAFPFKSPNSTSKTLGKLPDKGEEIALAHLSGLCSAIGDVYAPDLLGVPDRDVWAYGETLRSMAAEKEFHNISFARLRDLVEIDLPKDLEEMTYVANASNFRRALLNTFSKPGWSWDEVRQSDDQCMTYRGYIKFLQTDLETVYPVDENRSKSKYKRGIEYIAKQMMARGDAFANAVRQKYPDHVRLSIHPSTGAVKLSISLLPTEQLYTTPWHCSVAYRLDEINSPVVLKGFVKKPNRDRFIDFSHRFGTPLPWKFGLLLEVKDRGQDARGLNNVLSAEPMPFHYDGLFKVVKQTDENGNEKTVSTPPQFQLFQGATSSPRDTGFTLFSSSTLFFKYLPSWLKQDISNLTWSVSTSAFDNTVLRGLPLAIDHPTTGKPCLRYHEPWPQSKTRFDASDVTIDGLEVTESAAICETIDSVLYDRRVALYYAWDKGDILVSDNILMMHTRSDFTAGIDRELWRIHFD</sequence>
<dbReference type="Gene3D" id="3.60.130.10">
    <property type="entry name" value="Clavaminate synthase-like"/>
    <property type="match status" value="1"/>
</dbReference>
<keyword evidence="4" id="KW-1185">Reference proteome</keyword>
<evidence type="ECO:0000313" key="4">
    <source>
        <dbReference type="Proteomes" id="UP000016929"/>
    </source>
</evidence>
<dbReference type="Pfam" id="PF05141">
    <property type="entry name" value="DIT1_PvcA"/>
    <property type="match status" value="1"/>
</dbReference>
<dbReference type="InterPro" id="IPR007817">
    <property type="entry name" value="Isocyanide_synthase_DIT1"/>
</dbReference>
<protein>
    <submittedName>
        <fullName evidence="3">Spore wall maturation protein DIT1</fullName>
    </submittedName>
</protein>
<evidence type="ECO:0000256" key="1">
    <source>
        <dbReference type="ARBA" id="ARBA00023002"/>
    </source>
</evidence>
<dbReference type="InterPro" id="IPR003819">
    <property type="entry name" value="TauD/TfdA-like"/>
</dbReference>
<dbReference type="STRING" id="1229665.N1SAU2"/>
<dbReference type="AlphaFoldDB" id="N1SAU2"/>
<gene>
    <name evidence="3" type="ORF">FOC4_g10001185</name>
</gene>
<name>N1SAU2_FUSC4</name>
<dbReference type="OrthoDB" id="429813at2759"/>
<proteinExistence type="predicted"/>
<dbReference type="SUPFAM" id="SSF51197">
    <property type="entry name" value="Clavaminate synthase-like"/>
    <property type="match status" value="1"/>
</dbReference>
<evidence type="ECO:0000313" key="3">
    <source>
        <dbReference type="EMBL" id="EMT72550.1"/>
    </source>
</evidence>
<organism evidence="3 4">
    <name type="scientific">Fusarium oxysporum f. sp. cubense (strain race 4)</name>
    <name type="common">Panama disease fungus</name>
    <dbReference type="NCBI Taxonomy" id="2502994"/>
    <lineage>
        <taxon>Eukaryota</taxon>
        <taxon>Fungi</taxon>
        <taxon>Dikarya</taxon>
        <taxon>Ascomycota</taxon>
        <taxon>Pezizomycotina</taxon>
        <taxon>Sordariomycetes</taxon>
        <taxon>Hypocreomycetidae</taxon>
        <taxon>Hypocreales</taxon>
        <taxon>Nectriaceae</taxon>
        <taxon>Fusarium</taxon>
        <taxon>Fusarium oxysporum species complex</taxon>
    </lineage>
</organism>
<dbReference type="Pfam" id="PF02668">
    <property type="entry name" value="TauD"/>
    <property type="match status" value="1"/>
</dbReference>
<keyword evidence="1" id="KW-0560">Oxidoreductase</keyword>